<proteinExistence type="predicted"/>
<dbReference type="STRING" id="333140.AWW68_13500"/>
<keyword evidence="1" id="KW-0472">Membrane</keyword>
<dbReference type="EMBL" id="LRPC01000028">
    <property type="protein sequence ID" value="KYG73697.1"/>
    <property type="molecule type" value="Genomic_DNA"/>
</dbReference>
<keyword evidence="1" id="KW-0812">Transmembrane</keyword>
<reference evidence="2 3" key="1">
    <citation type="submission" date="2016-01" db="EMBL/GenBank/DDBJ databases">
        <title>Genome sequencing of Roseivirga spongicola UST030701-084.</title>
        <authorList>
            <person name="Selvaratnam C."/>
            <person name="Thevarajoo S."/>
            <person name="Goh K.M."/>
            <person name="Ee R."/>
            <person name="Chan K.-G."/>
            <person name="Chong C.S."/>
        </authorList>
    </citation>
    <scope>NUCLEOTIDE SEQUENCE [LARGE SCALE GENOMIC DNA]</scope>
    <source>
        <strain evidence="2 3">UST030701-084</strain>
    </source>
</reference>
<dbReference type="Pfam" id="PF19578">
    <property type="entry name" value="DUF6090"/>
    <property type="match status" value="1"/>
</dbReference>
<evidence type="ECO:0000256" key="1">
    <source>
        <dbReference type="SAM" id="Phobius"/>
    </source>
</evidence>
<evidence type="ECO:0000313" key="2">
    <source>
        <dbReference type="EMBL" id="KYG73697.1"/>
    </source>
</evidence>
<keyword evidence="3" id="KW-1185">Reference proteome</keyword>
<dbReference type="Proteomes" id="UP000075606">
    <property type="component" value="Unassembled WGS sequence"/>
</dbReference>
<dbReference type="OrthoDB" id="979705at2"/>
<keyword evidence="1" id="KW-1133">Transmembrane helix</keyword>
<accession>A0A150X4Q6</accession>
<dbReference type="InterPro" id="IPR045749">
    <property type="entry name" value="DUF6090"/>
</dbReference>
<comment type="caution">
    <text evidence="2">The sequence shown here is derived from an EMBL/GenBank/DDBJ whole genome shotgun (WGS) entry which is preliminary data.</text>
</comment>
<dbReference type="RefSeq" id="WP_068222379.1">
    <property type="nucleotide sequence ID" value="NZ_CP139724.1"/>
</dbReference>
<gene>
    <name evidence="2" type="ORF">AWW68_13500</name>
</gene>
<sequence>MKTKRKTYTAYFMELLVVVLGITIAFTLDNYASNSKLDREEKLYKEALISDLEKDIASLDSARESSKKVIALTGELFNFMYTDAPIERYTRAHVTSTYTTPYFYSNNGTYQSLINSGDLKVLSSFELRQELVTLYNVHYAEVSRADEFIKDLVTVQVYPYILSEIAFHPIEDRIIDSSPLKTNQAVNLLGSFYNLMSARNIEYGELIEDCKRVKKIIEDTL</sequence>
<organism evidence="2 3">
    <name type="scientific">Roseivirga spongicola</name>
    <dbReference type="NCBI Taxonomy" id="333140"/>
    <lineage>
        <taxon>Bacteria</taxon>
        <taxon>Pseudomonadati</taxon>
        <taxon>Bacteroidota</taxon>
        <taxon>Cytophagia</taxon>
        <taxon>Cytophagales</taxon>
        <taxon>Roseivirgaceae</taxon>
        <taxon>Roseivirga</taxon>
    </lineage>
</organism>
<dbReference type="AlphaFoldDB" id="A0A150X4Q6"/>
<name>A0A150X4Q6_9BACT</name>
<protein>
    <submittedName>
        <fullName evidence="2">Uncharacterized protein</fullName>
    </submittedName>
</protein>
<feature type="transmembrane region" description="Helical" evidence="1">
    <location>
        <begin position="12"/>
        <end position="32"/>
    </location>
</feature>
<evidence type="ECO:0000313" key="3">
    <source>
        <dbReference type="Proteomes" id="UP000075606"/>
    </source>
</evidence>